<dbReference type="Proteomes" id="UP001320420">
    <property type="component" value="Unassembled WGS sequence"/>
</dbReference>
<organism evidence="2 3">
    <name type="scientific">Diatrype stigma</name>
    <dbReference type="NCBI Taxonomy" id="117547"/>
    <lineage>
        <taxon>Eukaryota</taxon>
        <taxon>Fungi</taxon>
        <taxon>Dikarya</taxon>
        <taxon>Ascomycota</taxon>
        <taxon>Pezizomycotina</taxon>
        <taxon>Sordariomycetes</taxon>
        <taxon>Xylariomycetidae</taxon>
        <taxon>Xylariales</taxon>
        <taxon>Diatrypaceae</taxon>
        <taxon>Diatrype</taxon>
    </lineage>
</organism>
<evidence type="ECO:0000256" key="1">
    <source>
        <dbReference type="SAM" id="MobiDB-lite"/>
    </source>
</evidence>
<proteinExistence type="predicted"/>
<dbReference type="EMBL" id="JAKJXP020000212">
    <property type="protein sequence ID" value="KAK7738421.1"/>
    <property type="molecule type" value="Genomic_DNA"/>
</dbReference>
<comment type="caution">
    <text evidence="2">The sequence shown here is derived from an EMBL/GenBank/DDBJ whole genome shotgun (WGS) entry which is preliminary data.</text>
</comment>
<feature type="compositionally biased region" description="Polar residues" evidence="1">
    <location>
        <begin position="7"/>
        <end position="27"/>
    </location>
</feature>
<dbReference type="AlphaFoldDB" id="A0AAN9U3U1"/>
<name>A0AAN9U3U1_9PEZI</name>
<sequence>KAHVITMANNKTTKPQGFQHTRPNSQCSEDRRSGKSTTISLDMARRRKSDQQAMALQASCGEDDPIDEASNEEQEQFSNVAHR</sequence>
<accession>A0AAN9U3U1</accession>
<feature type="non-terminal residue" evidence="2">
    <location>
        <position position="1"/>
    </location>
</feature>
<keyword evidence="3" id="KW-1185">Reference proteome</keyword>
<reference evidence="2 3" key="1">
    <citation type="submission" date="2024-02" db="EMBL/GenBank/DDBJ databases">
        <title>De novo assembly and annotation of 12 fungi associated with fruit tree decline syndrome in Ontario, Canada.</title>
        <authorList>
            <person name="Sulman M."/>
            <person name="Ellouze W."/>
            <person name="Ilyukhin E."/>
        </authorList>
    </citation>
    <scope>NUCLEOTIDE SEQUENCE [LARGE SCALE GENOMIC DNA]</scope>
    <source>
        <strain evidence="2 3">M11/M66-122</strain>
    </source>
</reference>
<evidence type="ECO:0000313" key="3">
    <source>
        <dbReference type="Proteomes" id="UP001320420"/>
    </source>
</evidence>
<evidence type="ECO:0000313" key="2">
    <source>
        <dbReference type="EMBL" id="KAK7738421.1"/>
    </source>
</evidence>
<gene>
    <name evidence="2" type="ORF">SLS62_011409</name>
</gene>
<protein>
    <submittedName>
        <fullName evidence="2">Uncharacterized protein</fullName>
    </submittedName>
</protein>
<feature type="region of interest" description="Disordered" evidence="1">
    <location>
        <begin position="1"/>
        <end position="83"/>
    </location>
</feature>
<feature type="compositionally biased region" description="Acidic residues" evidence="1">
    <location>
        <begin position="61"/>
        <end position="75"/>
    </location>
</feature>